<dbReference type="OrthoDB" id="5450709at2"/>
<dbReference type="AlphaFoldDB" id="A0A1I0EDG4"/>
<evidence type="ECO:0000313" key="3">
    <source>
        <dbReference type="Proteomes" id="UP000198697"/>
    </source>
</evidence>
<dbReference type="RefSeq" id="WP_092770559.1">
    <property type="nucleotide sequence ID" value="NZ_FOHS01000002.1"/>
</dbReference>
<evidence type="ECO:0000313" key="2">
    <source>
        <dbReference type="EMBL" id="SET43295.1"/>
    </source>
</evidence>
<feature type="chain" id="PRO_5011772515" description="DUF3570 domain-containing protein" evidence="1">
    <location>
        <begin position="30"/>
        <end position="432"/>
    </location>
</feature>
<name>A0A1I0EDG4_9BACT</name>
<accession>A0A1I0EDG4</accession>
<reference evidence="3" key="1">
    <citation type="submission" date="2016-10" db="EMBL/GenBank/DDBJ databases">
        <authorList>
            <person name="Varghese N."/>
            <person name="Submissions S."/>
        </authorList>
    </citation>
    <scope>NUCLEOTIDE SEQUENCE [LARGE SCALE GENOMIC DNA]</scope>
    <source>
        <strain evidence="3">DSM 15310</strain>
    </source>
</reference>
<gene>
    <name evidence="2" type="ORF">SAMN04487998_1799</name>
</gene>
<proteinExistence type="predicted"/>
<keyword evidence="3" id="KW-1185">Reference proteome</keyword>
<dbReference type="STRING" id="82805.SAMN04487998_1799"/>
<protein>
    <recommendedName>
        <fullName evidence="4">DUF3570 domain-containing protein</fullName>
    </recommendedName>
</protein>
<sequence>MCLKFTERALFQRLRLVACGVLLPGLAWAQGGVTPNRLDGSGVPLTPQTNAASAAVGETELNILGSYYQQDGTHGAVQGGRGTEYLTDVTPTIILNIPLDTVSRLTANIGADFYASASTDRIDGVQGYYLSTPSAHDTRYHADLGYSRENRAKRRVLGIGAGVSTEYDYFSVNVVGSVAKTSRDGNRQFSAAGQVYIDQAKLIYPIELRTGQQLVPTNKRQSYNLSLVYSQVVNQRLQVALSTELVYQHGLLSTPFHRVYFRDSAPDLPRVEQLPQQRFKYPVALRASYFASDFIQLRGFYRFYNDNFGIMAHTFELETPLKLTPFFVLYPFYRYHHQTAARYFAPYAQHSLTDEFYTSDYDLSGFAANKYGLGLRYSPVYGLSRFKTPFGNGQGGRRIARFKSIDLRYAYYQRNTNFTANIVSFDMAFVMP</sequence>
<feature type="signal peptide" evidence="1">
    <location>
        <begin position="1"/>
        <end position="29"/>
    </location>
</feature>
<dbReference type="Pfam" id="PF12094">
    <property type="entry name" value="DUF3570"/>
    <property type="match status" value="1"/>
</dbReference>
<dbReference type="Proteomes" id="UP000198697">
    <property type="component" value="Unassembled WGS sequence"/>
</dbReference>
<keyword evidence="1" id="KW-0732">Signal</keyword>
<evidence type="ECO:0000256" key="1">
    <source>
        <dbReference type="SAM" id="SignalP"/>
    </source>
</evidence>
<dbReference type="InterPro" id="IPR021953">
    <property type="entry name" value="DUF3570"/>
</dbReference>
<dbReference type="EMBL" id="FOHS01000002">
    <property type="protein sequence ID" value="SET43295.1"/>
    <property type="molecule type" value="Genomic_DNA"/>
</dbReference>
<evidence type="ECO:0008006" key="4">
    <source>
        <dbReference type="Google" id="ProtNLM"/>
    </source>
</evidence>
<organism evidence="2 3">
    <name type="scientific">Hymenobacter actinosclerus</name>
    <dbReference type="NCBI Taxonomy" id="82805"/>
    <lineage>
        <taxon>Bacteria</taxon>
        <taxon>Pseudomonadati</taxon>
        <taxon>Bacteroidota</taxon>
        <taxon>Cytophagia</taxon>
        <taxon>Cytophagales</taxon>
        <taxon>Hymenobacteraceae</taxon>
        <taxon>Hymenobacter</taxon>
    </lineage>
</organism>